<dbReference type="EMBL" id="CP049616">
    <property type="protein sequence ID" value="QII44581.1"/>
    <property type="molecule type" value="Genomic_DNA"/>
</dbReference>
<reference evidence="2 3" key="1">
    <citation type="submission" date="2020-02" db="EMBL/GenBank/DDBJ databases">
        <title>Complete genome of Muricauda sp. 501str8.</title>
        <authorList>
            <person name="Dong B."/>
            <person name="Zhu S."/>
            <person name="Yang J."/>
            <person name="Chen J."/>
        </authorList>
    </citation>
    <scope>NUCLEOTIDE SEQUENCE [LARGE SCALE GENOMIC DNA]</scope>
    <source>
        <strain evidence="2 3">501str8</strain>
    </source>
</reference>
<dbReference type="AlphaFoldDB" id="A0A6G7J142"/>
<dbReference type="RefSeq" id="WP_166248115.1">
    <property type="nucleotide sequence ID" value="NZ_CP049616.1"/>
</dbReference>
<accession>A0A6G7J142</accession>
<gene>
    <name evidence="2" type="ORF">GVT53_07785</name>
</gene>
<protein>
    <submittedName>
        <fullName evidence="2">Lipocalin family protein</fullName>
    </submittedName>
</protein>
<evidence type="ECO:0000313" key="2">
    <source>
        <dbReference type="EMBL" id="QII44581.1"/>
    </source>
</evidence>
<name>A0A6G7J142_9FLAO</name>
<dbReference type="KEGG" id="mut:GVT53_07785"/>
<keyword evidence="3" id="KW-1185">Reference proteome</keyword>
<dbReference type="Pfam" id="PF13648">
    <property type="entry name" value="Lipocalin_4"/>
    <property type="match status" value="1"/>
</dbReference>
<feature type="domain" description="Lipocalin-like" evidence="1">
    <location>
        <begin position="50"/>
        <end position="138"/>
    </location>
</feature>
<dbReference type="PROSITE" id="PS51257">
    <property type="entry name" value="PROKAR_LIPOPROTEIN"/>
    <property type="match status" value="1"/>
</dbReference>
<evidence type="ECO:0000259" key="1">
    <source>
        <dbReference type="Pfam" id="PF13648"/>
    </source>
</evidence>
<dbReference type="SUPFAM" id="SSF75011">
    <property type="entry name" value="3-carboxy-cis,cis-mucoante lactonizing enzyme"/>
    <property type="match status" value="1"/>
</dbReference>
<sequence>MGLSKFLLRSCFSFITILVLGCSKDDGPVDHSDPNSFYSGAATNANSADLLGYWAITEAEYEGTRIPIPINYTDCGRDFFVYREGGTYQEYQYTSSACETISSQLKWELDKGVLTMSTLSGSTDDLVIIKLTATEFQFKARVDIDEDGELDVVVLIAKRYTPDEQDFYTQSFQYYDSDYNYELIGYTWQPYDGFHTFEKYEIYRSQGENCSKANAELVATITDVNDTEYFDLEPPVSEQLCYFLRIYTDQGILGDSNLQDFDPSYLRIAPVNLNEPTVAGNTISLSWDASDSPYFSHYEIVLRNHEGGSGNGFQDKTVATISDRETTSWVDENPPYFENPYYHIRVHTLFGYKTDYSTDVTTYWQVPFKRPEILSLKEIKSYAIDPSEPVIYFWGQESGEGMTPLYLYRYNYDTHQIDAIANIAPQYDTDVPIKVIVSPNGKELIIKQGVELHFYDASTMQFKYAIDPETVFSIGDFNYDPLRDIWVISDSDDIFTVKRDNSTMSFIDTAPHFVEHQGSGRYKFIILNNGQIILGHRYETTSFVFDLDATGNFNGNQSVNIQFRQANIYEQEELMYNAAANLLVDSEPNRLYSSTTFQNLGSFEKPNFPTGLSLDGSKIFGTDNDYEWNIDDDSPHKKEALIFDRNTSTVTSVQTLGYPHILFENFRGEVMSISSGLKRATLYRDLADTADIFIEKIEVP</sequence>
<proteinExistence type="predicted"/>
<organism evidence="2 3">
    <name type="scientific">Flagellimonas oceani</name>
    <dbReference type="NCBI Taxonomy" id="2698672"/>
    <lineage>
        <taxon>Bacteria</taxon>
        <taxon>Pseudomonadati</taxon>
        <taxon>Bacteroidota</taxon>
        <taxon>Flavobacteriia</taxon>
        <taxon>Flavobacteriales</taxon>
        <taxon>Flavobacteriaceae</taxon>
        <taxon>Flagellimonas</taxon>
    </lineage>
</organism>
<dbReference type="Proteomes" id="UP000502928">
    <property type="component" value="Chromosome"/>
</dbReference>
<dbReference type="InterPro" id="IPR024311">
    <property type="entry name" value="Lipocalin-like"/>
</dbReference>
<evidence type="ECO:0000313" key="3">
    <source>
        <dbReference type="Proteomes" id="UP000502928"/>
    </source>
</evidence>